<dbReference type="HOGENOM" id="CLU_2806647_0_0_10"/>
<name>W8ES83_9BACT</name>
<proteinExistence type="predicted"/>
<dbReference type="AlphaFoldDB" id="W8ES83"/>
<dbReference type="EMBL" id="CP007145">
    <property type="protein sequence ID" value="AHJ95994.1"/>
    <property type="molecule type" value="Genomic_DNA"/>
</dbReference>
<organism evidence="1 2">
    <name type="scientific">Hymenobacter swuensis DY53</name>
    <dbReference type="NCBI Taxonomy" id="1227739"/>
    <lineage>
        <taxon>Bacteria</taxon>
        <taxon>Pseudomonadati</taxon>
        <taxon>Bacteroidota</taxon>
        <taxon>Cytophagia</taxon>
        <taxon>Cytophagales</taxon>
        <taxon>Hymenobacteraceae</taxon>
        <taxon>Hymenobacter</taxon>
    </lineage>
</organism>
<dbReference type="STRING" id="1227739.Hsw_0399"/>
<accession>W8ES83</accession>
<dbReference type="Proteomes" id="UP000019423">
    <property type="component" value="Chromosome"/>
</dbReference>
<sequence length="67" mass="7918">MFQHWLVFPLPVKTSLFCLVTGLLAAGTVAIVYPKFRIPTIQFFDYPKKFRHFPRLPIVFRFAVLYI</sequence>
<evidence type="ECO:0000313" key="2">
    <source>
        <dbReference type="Proteomes" id="UP000019423"/>
    </source>
</evidence>
<dbReference type="KEGG" id="hsw:Hsw_0399"/>
<reference evidence="1 2" key="1">
    <citation type="submission" date="2014-01" db="EMBL/GenBank/DDBJ databases">
        <title>Complete genome sequence of ionizing-radiation resistance bacterium Hymenobacter swuensis DY53.</title>
        <authorList>
            <person name="Jung J.-H."/>
            <person name="Jeong S.-W."/>
            <person name="Joe M.-H."/>
            <person name="Cho y.-j."/>
            <person name="Kim M.-K."/>
            <person name="Lim S.-Y."/>
        </authorList>
    </citation>
    <scope>NUCLEOTIDE SEQUENCE [LARGE SCALE GENOMIC DNA]</scope>
    <source>
        <strain evidence="1 2">DY53</strain>
    </source>
</reference>
<dbReference type="PATRIC" id="fig|1227739.3.peg.665"/>
<gene>
    <name evidence="1" type="ORF">Hsw_0399</name>
</gene>
<keyword evidence="2" id="KW-1185">Reference proteome</keyword>
<protein>
    <submittedName>
        <fullName evidence="1">Uncharacterized protein</fullName>
    </submittedName>
</protein>
<evidence type="ECO:0000313" key="1">
    <source>
        <dbReference type="EMBL" id="AHJ95994.1"/>
    </source>
</evidence>